<protein>
    <submittedName>
        <fullName evidence="2">Uncharacterized protein</fullName>
    </submittedName>
</protein>
<dbReference type="PANTHER" id="PTHR16071">
    <property type="entry name" value="CHROMOSOME 1 OPEN READING FRAME 112"/>
    <property type="match status" value="1"/>
</dbReference>
<feature type="region of interest" description="Disordered" evidence="1">
    <location>
        <begin position="873"/>
        <end position="896"/>
    </location>
</feature>
<organism evidence="2 3">
    <name type="scientific">Biomphalaria pfeifferi</name>
    <name type="common">Bloodfluke planorb</name>
    <name type="synonym">Freshwater snail</name>
    <dbReference type="NCBI Taxonomy" id="112525"/>
    <lineage>
        <taxon>Eukaryota</taxon>
        <taxon>Metazoa</taxon>
        <taxon>Spiralia</taxon>
        <taxon>Lophotrochozoa</taxon>
        <taxon>Mollusca</taxon>
        <taxon>Gastropoda</taxon>
        <taxon>Heterobranchia</taxon>
        <taxon>Euthyneura</taxon>
        <taxon>Panpulmonata</taxon>
        <taxon>Hygrophila</taxon>
        <taxon>Lymnaeoidea</taxon>
        <taxon>Planorbidae</taxon>
        <taxon>Biomphalaria</taxon>
    </lineage>
</organism>
<gene>
    <name evidence="2" type="ORF">Bpfe_004965</name>
</gene>
<dbReference type="EMBL" id="JASAOG010000013">
    <property type="protein sequence ID" value="KAK0065532.1"/>
    <property type="molecule type" value="Genomic_DNA"/>
</dbReference>
<dbReference type="AlphaFoldDB" id="A0AAD8C2Y4"/>
<dbReference type="Proteomes" id="UP001233172">
    <property type="component" value="Unassembled WGS sequence"/>
</dbReference>
<dbReference type="Pfam" id="PF14868">
    <property type="entry name" value="DUF4487"/>
    <property type="match status" value="1"/>
</dbReference>
<evidence type="ECO:0000313" key="3">
    <source>
        <dbReference type="Proteomes" id="UP001233172"/>
    </source>
</evidence>
<evidence type="ECO:0000256" key="1">
    <source>
        <dbReference type="SAM" id="MobiDB-lite"/>
    </source>
</evidence>
<evidence type="ECO:0000313" key="2">
    <source>
        <dbReference type="EMBL" id="KAK0065532.1"/>
    </source>
</evidence>
<keyword evidence="3" id="KW-1185">Reference proteome</keyword>
<sequence length="956" mass="107478">MSQKSYSNLVTEVCGWSKETCLKNVETTLPSALNILENSLYKPTADNIGLLKVICHSLLPCLPCQELEEKVFRKLCPAMMNFIHNILDVIDSNLTDQQNETDLDVKDLLSEHLEYFINVNQCVGQCIKCAMSVSVDLSWVQSLPGCAVHVLLQAYKHCKTSSQLYGEILNLFSEQLSILFKTAHSLQTSLLGLLDIVCIPGAPLEEHVSILCSVCTTLYEVCCMVSSLDIKLVISLLRGISRLSSQHLSLLQDRLDVSPIIKYLCHEIGQGYEYLFELCGGTQTESLSQGDDKTFDKLVKVLGFQMKVMVALLRDYSKYLDNCEKNVVDLLLCFHRYTLTSDRLFINVVCLLLCFHRLLPPSLSAKSLSEKQIASVKLLLINATAPIVSHLITNKAFRRELTSNHSADDLSENNFPKLILQLMVLDMLPKFEADVFDSWLAPVNYQENVPILSLLAAIFHSVQMCEVEMRYPVMLAGVVVSGKPQRQVSLYEHVATHLCGFIGACPARHFSLLESTLLDHVLGRSTLSSLLAADCWCFLARYGTANLCRDQVQGLVKLYLQLKKISNKTVLFRLESLLHRLIKLMARDHQNCLVEMFPPEEEPMLWVAVTPNCLHENLGHDVRNKLLQWSVNVVNSSSVKLSHLLTALDFLTNVVSNSPSQCSPTHQELIVNFVSQMSIQLKVHCALTHSQEILVAKLVLLAGSVLQQLSTKSILQVLVLIQKCLEENISVSFCLSVVHFLAKFSKCKIEPCFEQSQVLEKLSKVFHHMLSHPSALIHHAALSAFADFASHTIHETAIPACIQGEQWLQQRVERFLNKCPHKPAKEFDLVTFLRSNLIEASRIKTDTVCTSETLNQEKGMFAIELEHIKDTESEPPTKKIKLKNTSDENDPEKFPKQMLPSSQQFLLQRMISLADDLEKESSQSTLTPEFVDSAKLAVARINECLVLNQSWFDNLS</sequence>
<proteinExistence type="predicted"/>
<reference evidence="2" key="1">
    <citation type="journal article" date="2023" name="PLoS Negl. Trop. Dis.">
        <title>A genome sequence for Biomphalaria pfeifferi, the major vector snail for the human-infecting parasite Schistosoma mansoni.</title>
        <authorList>
            <person name="Bu L."/>
            <person name="Lu L."/>
            <person name="Laidemitt M.R."/>
            <person name="Zhang S.M."/>
            <person name="Mutuku M."/>
            <person name="Mkoji G."/>
            <person name="Steinauer M."/>
            <person name="Loker E.S."/>
        </authorList>
    </citation>
    <scope>NUCLEOTIDE SEQUENCE</scope>
    <source>
        <strain evidence="2">KasaAsao</strain>
    </source>
</reference>
<accession>A0AAD8C2Y4</accession>
<name>A0AAD8C2Y4_BIOPF</name>
<dbReference type="PANTHER" id="PTHR16071:SF2">
    <property type="entry name" value="FIGNL1-INTERACTING REGULATOR OF RECOMBINATION AND MITOSIS"/>
    <property type="match status" value="1"/>
</dbReference>
<reference evidence="2" key="2">
    <citation type="submission" date="2023-04" db="EMBL/GenBank/DDBJ databases">
        <authorList>
            <person name="Bu L."/>
            <person name="Lu L."/>
            <person name="Laidemitt M.R."/>
            <person name="Zhang S.M."/>
            <person name="Mutuku M."/>
            <person name="Mkoji G."/>
            <person name="Steinauer M."/>
            <person name="Loker E.S."/>
        </authorList>
    </citation>
    <scope>NUCLEOTIDE SEQUENCE</scope>
    <source>
        <strain evidence="2">KasaAsao</strain>
        <tissue evidence="2">Whole Snail</tissue>
    </source>
</reference>
<comment type="caution">
    <text evidence="2">The sequence shown here is derived from an EMBL/GenBank/DDBJ whole genome shotgun (WGS) entry which is preliminary data.</text>
</comment>
<dbReference type="InterPro" id="IPR027902">
    <property type="entry name" value="DUF4487"/>
</dbReference>